<evidence type="ECO:0000256" key="3">
    <source>
        <dbReference type="ARBA" id="ARBA00022989"/>
    </source>
</evidence>
<dbReference type="Proteomes" id="UP000799444">
    <property type="component" value="Unassembled WGS sequence"/>
</dbReference>
<protein>
    <recommendedName>
        <fullName evidence="8">Rhodopsin domain-containing protein</fullName>
    </recommendedName>
</protein>
<evidence type="ECO:0000313" key="10">
    <source>
        <dbReference type="Proteomes" id="UP000799444"/>
    </source>
</evidence>
<dbReference type="PANTHER" id="PTHR33048">
    <property type="entry name" value="PTH11-LIKE INTEGRAL MEMBRANE PROTEIN (AFU_ORTHOLOGUE AFUA_5G11245)"/>
    <property type="match status" value="1"/>
</dbReference>
<feature type="transmembrane region" description="Helical" evidence="7">
    <location>
        <begin position="212"/>
        <end position="239"/>
    </location>
</feature>
<comment type="subcellular location">
    <subcellularLocation>
        <location evidence="1">Membrane</location>
        <topology evidence="1">Multi-pass membrane protein</topology>
    </subcellularLocation>
</comment>
<organism evidence="9 10">
    <name type="scientific">Polyplosphaeria fusca</name>
    <dbReference type="NCBI Taxonomy" id="682080"/>
    <lineage>
        <taxon>Eukaryota</taxon>
        <taxon>Fungi</taxon>
        <taxon>Dikarya</taxon>
        <taxon>Ascomycota</taxon>
        <taxon>Pezizomycotina</taxon>
        <taxon>Dothideomycetes</taxon>
        <taxon>Pleosporomycetidae</taxon>
        <taxon>Pleosporales</taxon>
        <taxon>Tetraplosphaeriaceae</taxon>
        <taxon>Polyplosphaeria</taxon>
    </lineage>
</organism>
<dbReference type="EMBL" id="ML996257">
    <property type="protein sequence ID" value="KAF2729055.1"/>
    <property type="molecule type" value="Genomic_DNA"/>
</dbReference>
<dbReference type="GO" id="GO:0016020">
    <property type="term" value="C:membrane"/>
    <property type="evidence" value="ECO:0007669"/>
    <property type="project" value="UniProtKB-SubCell"/>
</dbReference>
<feature type="region of interest" description="Disordered" evidence="6">
    <location>
        <begin position="339"/>
        <end position="369"/>
    </location>
</feature>
<gene>
    <name evidence="9" type="ORF">EJ04DRAFT_516204</name>
</gene>
<dbReference type="PANTHER" id="PTHR33048:SF158">
    <property type="entry name" value="MEMBRANE PROTEIN PTH11-LIKE, PUTATIVE-RELATED"/>
    <property type="match status" value="1"/>
</dbReference>
<feature type="transmembrane region" description="Helical" evidence="7">
    <location>
        <begin position="283"/>
        <end position="312"/>
    </location>
</feature>
<evidence type="ECO:0000259" key="8">
    <source>
        <dbReference type="Pfam" id="PF20684"/>
    </source>
</evidence>
<feature type="region of interest" description="Disordered" evidence="6">
    <location>
        <begin position="1"/>
        <end position="21"/>
    </location>
</feature>
<keyword evidence="3 7" id="KW-1133">Transmembrane helix</keyword>
<feature type="compositionally biased region" description="Basic and acidic residues" evidence="6">
    <location>
        <begin position="343"/>
        <end position="363"/>
    </location>
</feature>
<name>A0A9P4QNX0_9PLEO</name>
<proteinExistence type="inferred from homology"/>
<feature type="transmembrane region" description="Helical" evidence="7">
    <location>
        <begin position="251"/>
        <end position="271"/>
    </location>
</feature>
<comment type="caution">
    <text evidence="9">The sequence shown here is derived from an EMBL/GenBank/DDBJ whole genome shotgun (WGS) entry which is preliminary data.</text>
</comment>
<feature type="transmembrane region" description="Helical" evidence="7">
    <location>
        <begin position="86"/>
        <end position="107"/>
    </location>
</feature>
<feature type="transmembrane region" description="Helical" evidence="7">
    <location>
        <begin position="52"/>
        <end position="74"/>
    </location>
</feature>
<dbReference type="AlphaFoldDB" id="A0A9P4QNX0"/>
<reference evidence="9" key="1">
    <citation type="journal article" date="2020" name="Stud. Mycol.">
        <title>101 Dothideomycetes genomes: a test case for predicting lifestyles and emergence of pathogens.</title>
        <authorList>
            <person name="Haridas S."/>
            <person name="Albert R."/>
            <person name="Binder M."/>
            <person name="Bloem J."/>
            <person name="Labutti K."/>
            <person name="Salamov A."/>
            <person name="Andreopoulos B."/>
            <person name="Baker S."/>
            <person name="Barry K."/>
            <person name="Bills G."/>
            <person name="Bluhm B."/>
            <person name="Cannon C."/>
            <person name="Castanera R."/>
            <person name="Culley D."/>
            <person name="Daum C."/>
            <person name="Ezra D."/>
            <person name="Gonzalez J."/>
            <person name="Henrissat B."/>
            <person name="Kuo A."/>
            <person name="Liang C."/>
            <person name="Lipzen A."/>
            <person name="Lutzoni F."/>
            <person name="Magnuson J."/>
            <person name="Mondo S."/>
            <person name="Nolan M."/>
            <person name="Ohm R."/>
            <person name="Pangilinan J."/>
            <person name="Park H.-J."/>
            <person name="Ramirez L."/>
            <person name="Alfaro M."/>
            <person name="Sun H."/>
            <person name="Tritt A."/>
            <person name="Yoshinaga Y."/>
            <person name="Zwiers L.-H."/>
            <person name="Turgeon B."/>
            <person name="Goodwin S."/>
            <person name="Spatafora J."/>
            <person name="Crous P."/>
            <person name="Grigoriev I."/>
        </authorList>
    </citation>
    <scope>NUCLEOTIDE SEQUENCE</scope>
    <source>
        <strain evidence="9">CBS 125425</strain>
    </source>
</reference>
<evidence type="ECO:0000256" key="1">
    <source>
        <dbReference type="ARBA" id="ARBA00004141"/>
    </source>
</evidence>
<feature type="transmembrane region" description="Helical" evidence="7">
    <location>
        <begin position="167"/>
        <end position="192"/>
    </location>
</feature>
<dbReference type="InterPro" id="IPR052337">
    <property type="entry name" value="SAT4-like"/>
</dbReference>
<dbReference type="OrthoDB" id="444631at2759"/>
<feature type="transmembrane region" description="Helical" evidence="7">
    <location>
        <begin position="139"/>
        <end position="160"/>
    </location>
</feature>
<dbReference type="Pfam" id="PF20684">
    <property type="entry name" value="Fung_rhodopsin"/>
    <property type="match status" value="1"/>
</dbReference>
<evidence type="ECO:0000256" key="6">
    <source>
        <dbReference type="SAM" id="MobiDB-lite"/>
    </source>
</evidence>
<evidence type="ECO:0000256" key="7">
    <source>
        <dbReference type="SAM" id="Phobius"/>
    </source>
</evidence>
<evidence type="ECO:0000313" key="9">
    <source>
        <dbReference type="EMBL" id="KAF2729055.1"/>
    </source>
</evidence>
<accession>A0A9P4QNX0</accession>
<evidence type="ECO:0000256" key="5">
    <source>
        <dbReference type="ARBA" id="ARBA00038359"/>
    </source>
</evidence>
<sequence length="389" mass="42947">MAPQGSDQNAPPPSPGAPMTPEQMAAMMMMPAAPAPSGVTPNFDNPESRADMTIAVCTVILAIMLISVSLRVYARTMITKTFGWEDWTCVIAAILNVGYVANAFVVLQTGTLGVHQYDLRIGTLMTKTYFASLTASQSLYPVVLLFTKLSILLLVMRIFWSVKAARYFVWFGIFVNTVFYFITFVLTVVWCAPPAGGDPIVYGSKPSCQTDVHIISVVQSGFNIGSDLYLVLIPIPLVAGLKMSHARKFRVSFVFALGLLATVLSAINLYYRVLSLRTTDVTWIYTTVYITSIYELNIGVVCVCLPCFPAIFRTERMKNFMSLRSWSFLKSSFSTSRSKIWKPRSDKGDYSDMTSLKDDKSKGDVPSVTANSMELRDVSPASAGYRSQV</sequence>
<keyword evidence="4 7" id="KW-0472">Membrane</keyword>
<keyword evidence="10" id="KW-1185">Reference proteome</keyword>
<evidence type="ECO:0000256" key="4">
    <source>
        <dbReference type="ARBA" id="ARBA00023136"/>
    </source>
</evidence>
<comment type="similarity">
    <text evidence="5">Belongs to the SAT4 family.</text>
</comment>
<dbReference type="InterPro" id="IPR049326">
    <property type="entry name" value="Rhodopsin_dom_fungi"/>
</dbReference>
<evidence type="ECO:0000256" key="2">
    <source>
        <dbReference type="ARBA" id="ARBA00022692"/>
    </source>
</evidence>
<keyword evidence="2 7" id="KW-0812">Transmembrane</keyword>
<feature type="domain" description="Rhodopsin" evidence="8">
    <location>
        <begin position="70"/>
        <end position="312"/>
    </location>
</feature>